<dbReference type="InterPro" id="IPR040570">
    <property type="entry name" value="LAL_C2"/>
</dbReference>
<dbReference type="Gene3D" id="3.40.50.20">
    <property type="match status" value="1"/>
</dbReference>
<dbReference type="RefSeq" id="WP_184088150.1">
    <property type="nucleotide sequence ID" value="NZ_JACHIJ010000006.1"/>
</dbReference>
<evidence type="ECO:0000256" key="1">
    <source>
        <dbReference type="ARBA" id="ARBA00022598"/>
    </source>
</evidence>
<name>A0A840N6L0_9BRAD</name>
<dbReference type="GO" id="GO:0046872">
    <property type="term" value="F:metal ion binding"/>
    <property type="evidence" value="ECO:0007669"/>
    <property type="project" value="InterPro"/>
</dbReference>
<dbReference type="PANTHER" id="PTHR43585:SF2">
    <property type="entry name" value="ATP-GRASP ENZYME FSQD"/>
    <property type="match status" value="1"/>
</dbReference>
<dbReference type="InterPro" id="IPR016185">
    <property type="entry name" value="PreATP-grasp_dom_sf"/>
</dbReference>
<evidence type="ECO:0000313" key="6">
    <source>
        <dbReference type="EMBL" id="MBB5054217.1"/>
    </source>
</evidence>
<proteinExistence type="predicted"/>
<dbReference type="PANTHER" id="PTHR43585">
    <property type="entry name" value="FUMIPYRROLE BIOSYNTHESIS PROTEIN C"/>
    <property type="match status" value="1"/>
</dbReference>
<dbReference type="InterPro" id="IPR052032">
    <property type="entry name" value="ATP-dep_AA_Ligase"/>
</dbReference>
<evidence type="ECO:0000256" key="4">
    <source>
        <dbReference type="PROSITE-ProRule" id="PRU00409"/>
    </source>
</evidence>
<dbReference type="InterPro" id="IPR011761">
    <property type="entry name" value="ATP-grasp"/>
</dbReference>
<evidence type="ECO:0000256" key="3">
    <source>
        <dbReference type="ARBA" id="ARBA00022840"/>
    </source>
</evidence>
<dbReference type="SUPFAM" id="SSF52440">
    <property type="entry name" value="PreATP-grasp domain"/>
    <property type="match status" value="1"/>
</dbReference>
<keyword evidence="1" id="KW-0436">Ligase</keyword>
<dbReference type="EMBL" id="JACHIJ010000006">
    <property type="protein sequence ID" value="MBB5054217.1"/>
    <property type="molecule type" value="Genomic_DNA"/>
</dbReference>
<keyword evidence="2 4" id="KW-0547">Nucleotide-binding</keyword>
<dbReference type="Proteomes" id="UP000521227">
    <property type="component" value="Unassembled WGS sequence"/>
</dbReference>
<dbReference type="Pfam" id="PF18603">
    <property type="entry name" value="LAL_C2"/>
    <property type="match status" value="1"/>
</dbReference>
<dbReference type="Gene3D" id="3.30.1490.20">
    <property type="entry name" value="ATP-grasp fold, A domain"/>
    <property type="match status" value="1"/>
</dbReference>
<sequence>MFVGAGQHQLPGIHNAKARGHRIIALDGDANAPGFAFADESHVVNIKDVDACFEVARKCNFDGVLALATEAGVRSASFIAEKFGLPGLPFSAACKATDKRAMREIFSEVGVPSTLFRSCGSIDDASEAYLVLGPKVVVKPANSAGSRGVSFVQAPEDVSGAFSVASTVASGEDVLVETFLEGPEVAVDGFMVGDDFQLFCVSDKIRTKPPALLDTSVIFPAQRSASECSAIVDVATRAARALGIRNAPIHAELIVTREGPKMVEIAARGAGFHVFTQIMPWISGVDTVKAQVALCLGDRPDVRAGSPKAAVLDFPRAPAGRVQAIEGMELLATDPGLIFSEVFCKIGDVVGPLRSGADRIAAVCAKGETMAEARSALSRALSNLRISIEPEVTQ</sequence>
<evidence type="ECO:0000256" key="2">
    <source>
        <dbReference type="ARBA" id="ARBA00022741"/>
    </source>
</evidence>
<dbReference type="GO" id="GO:0005524">
    <property type="term" value="F:ATP binding"/>
    <property type="evidence" value="ECO:0007669"/>
    <property type="project" value="UniProtKB-UniRule"/>
</dbReference>
<dbReference type="AlphaFoldDB" id="A0A840N6L0"/>
<accession>A0A840N6L0</accession>
<dbReference type="Gene3D" id="3.30.470.20">
    <property type="entry name" value="ATP-grasp fold, B domain"/>
    <property type="match status" value="1"/>
</dbReference>
<feature type="domain" description="ATP-grasp" evidence="5">
    <location>
        <begin position="103"/>
        <end position="296"/>
    </location>
</feature>
<dbReference type="Pfam" id="PF13535">
    <property type="entry name" value="ATP-grasp_4"/>
    <property type="match status" value="1"/>
</dbReference>
<keyword evidence="3 4" id="KW-0067">ATP-binding</keyword>
<reference evidence="6 7" key="1">
    <citation type="submission" date="2020-08" db="EMBL/GenBank/DDBJ databases">
        <title>Genomic Encyclopedia of Type Strains, Phase IV (KMG-IV): sequencing the most valuable type-strain genomes for metagenomic binning, comparative biology and taxonomic classification.</title>
        <authorList>
            <person name="Goeker M."/>
        </authorList>
    </citation>
    <scope>NUCLEOTIDE SEQUENCE [LARGE SCALE GENOMIC DNA]</scope>
    <source>
        <strain evidence="6 7">DSM 17498</strain>
    </source>
</reference>
<evidence type="ECO:0000313" key="7">
    <source>
        <dbReference type="Proteomes" id="UP000521227"/>
    </source>
</evidence>
<gene>
    <name evidence="6" type="ORF">HNQ36_004219</name>
</gene>
<comment type="caution">
    <text evidence="6">The sequence shown here is derived from an EMBL/GenBank/DDBJ whole genome shotgun (WGS) entry which is preliminary data.</text>
</comment>
<protein>
    <submittedName>
        <fullName evidence="6">Biotin carboxylase</fullName>
    </submittedName>
</protein>
<organism evidence="6 7">
    <name type="scientific">Afipia massiliensis</name>
    <dbReference type="NCBI Taxonomy" id="211460"/>
    <lineage>
        <taxon>Bacteria</taxon>
        <taxon>Pseudomonadati</taxon>
        <taxon>Pseudomonadota</taxon>
        <taxon>Alphaproteobacteria</taxon>
        <taxon>Hyphomicrobiales</taxon>
        <taxon>Nitrobacteraceae</taxon>
        <taxon>Afipia</taxon>
    </lineage>
</organism>
<dbReference type="InterPro" id="IPR013815">
    <property type="entry name" value="ATP_grasp_subdomain_1"/>
</dbReference>
<dbReference type="GO" id="GO:0016874">
    <property type="term" value="F:ligase activity"/>
    <property type="evidence" value="ECO:0007669"/>
    <property type="project" value="UniProtKB-KW"/>
</dbReference>
<evidence type="ECO:0000259" key="5">
    <source>
        <dbReference type="PROSITE" id="PS50975"/>
    </source>
</evidence>
<dbReference type="SMART" id="SM01209">
    <property type="entry name" value="GARS_A"/>
    <property type="match status" value="1"/>
</dbReference>
<dbReference type="SUPFAM" id="SSF56059">
    <property type="entry name" value="Glutathione synthetase ATP-binding domain-like"/>
    <property type="match status" value="1"/>
</dbReference>
<dbReference type="PROSITE" id="PS50975">
    <property type="entry name" value="ATP_GRASP"/>
    <property type="match status" value="1"/>
</dbReference>